<dbReference type="InterPro" id="IPR016181">
    <property type="entry name" value="Acyl_CoA_acyltransferase"/>
</dbReference>
<protein>
    <recommendedName>
        <fullName evidence="1">N-acetyltransferase domain-containing protein</fullName>
    </recommendedName>
</protein>
<dbReference type="CDD" id="cd04301">
    <property type="entry name" value="NAT_SF"/>
    <property type="match status" value="1"/>
</dbReference>
<name>K2A3E7_9BACT</name>
<dbReference type="EMBL" id="AMFJ01028829">
    <property type="protein sequence ID" value="EKD44564.1"/>
    <property type="molecule type" value="Genomic_DNA"/>
</dbReference>
<proteinExistence type="predicted"/>
<dbReference type="AlphaFoldDB" id="K2A3E7"/>
<evidence type="ECO:0000259" key="1">
    <source>
        <dbReference type="PROSITE" id="PS51186"/>
    </source>
</evidence>
<comment type="caution">
    <text evidence="2">The sequence shown here is derived from an EMBL/GenBank/DDBJ whole genome shotgun (WGS) entry which is preliminary data.</text>
</comment>
<organism evidence="2">
    <name type="scientific">uncultured bacterium</name>
    <name type="common">gcode 4</name>
    <dbReference type="NCBI Taxonomy" id="1234023"/>
    <lineage>
        <taxon>Bacteria</taxon>
        <taxon>environmental samples</taxon>
    </lineage>
</organism>
<dbReference type="SUPFAM" id="SSF55729">
    <property type="entry name" value="Acyl-CoA N-acyltransferases (Nat)"/>
    <property type="match status" value="1"/>
</dbReference>
<gene>
    <name evidence="2" type="ORF">ACD_71C00098G0001</name>
</gene>
<sequence length="110" mass="12361">MLRCISEFSVARVEWIIAGCVRLFPPSSYPDVLELGSLVVYPQYEGTGVSCYLIGLCETIAKNVVKILISVTDNERLMGKYQRRGWHEDDGTFSERLAESPGKKLFVKEG</sequence>
<accession>K2A3E7</accession>
<dbReference type="InterPro" id="IPR000182">
    <property type="entry name" value="GNAT_dom"/>
</dbReference>
<feature type="domain" description="N-acetyltransferase" evidence="1">
    <location>
        <begin position="1"/>
        <end position="110"/>
    </location>
</feature>
<dbReference type="Gene3D" id="3.40.630.30">
    <property type="match status" value="1"/>
</dbReference>
<dbReference type="PROSITE" id="PS51186">
    <property type="entry name" value="GNAT"/>
    <property type="match status" value="1"/>
</dbReference>
<dbReference type="Pfam" id="PF00583">
    <property type="entry name" value="Acetyltransf_1"/>
    <property type="match status" value="1"/>
</dbReference>
<evidence type="ECO:0000313" key="2">
    <source>
        <dbReference type="EMBL" id="EKD44564.1"/>
    </source>
</evidence>
<reference evidence="2" key="1">
    <citation type="journal article" date="2012" name="Science">
        <title>Fermentation, hydrogen, and sulfur metabolism in multiple uncultivated bacterial phyla.</title>
        <authorList>
            <person name="Wrighton K.C."/>
            <person name="Thomas B.C."/>
            <person name="Sharon I."/>
            <person name="Miller C.S."/>
            <person name="Castelle C.J."/>
            <person name="VerBerkmoes N.C."/>
            <person name="Wilkins M.J."/>
            <person name="Hettich R.L."/>
            <person name="Lipton M.S."/>
            <person name="Williams K.H."/>
            <person name="Long P.E."/>
            <person name="Banfield J.F."/>
        </authorList>
    </citation>
    <scope>NUCLEOTIDE SEQUENCE [LARGE SCALE GENOMIC DNA]</scope>
</reference>
<dbReference type="GO" id="GO:0016747">
    <property type="term" value="F:acyltransferase activity, transferring groups other than amino-acyl groups"/>
    <property type="evidence" value="ECO:0007669"/>
    <property type="project" value="InterPro"/>
</dbReference>